<protein>
    <submittedName>
        <fullName evidence="1">Predicted protein</fullName>
    </submittedName>
</protein>
<keyword evidence="2" id="KW-1185">Reference proteome</keyword>
<dbReference type="AlphaFoldDB" id="C1MIX7"/>
<dbReference type="EMBL" id="GG663735">
    <property type="protein sequence ID" value="EEH60991.1"/>
    <property type="molecule type" value="Genomic_DNA"/>
</dbReference>
<evidence type="ECO:0000313" key="1">
    <source>
        <dbReference type="EMBL" id="EEH60991.1"/>
    </source>
</evidence>
<evidence type="ECO:0000313" key="2">
    <source>
        <dbReference type="Proteomes" id="UP000001876"/>
    </source>
</evidence>
<dbReference type="GeneID" id="9680955"/>
<dbReference type="KEGG" id="mpp:MICPUCDRAFT_50734"/>
<accession>C1MIX7</accession>
<reference evidence="1 2" key="1">
    <citation type="journal article" date="2009" name="Science">
        <title>Green evolution and dynamic adaptations revealed by genomes of the marine picoeukaryotes Micromonas.</title>
        <authorList>
            <person name="Worden A.Z."/>
            <person name="Lee J.H."/>
            <person name="Mock T."/>
            <person name="Rouze P."/>
            <person name="Simmons M.P."/>
            <person name="Aerts A.L."/>
            <person name="Allen A.E."/>
            <person name="Cuvelier M.L."/>
            <person name="Derelle E."/>
            <person name="Everett M.V."/>
            <person name="Foulon E."/>
            <person name="Grimwood J."/>
            <person name="Gundlach H."/>
            <person name="Henrissat B."/>
            <person name="Napoli C."/>
            <person name="McDonald S.M."/>
            <person name="Parker M.S."/>
            <person name="Rombauts S."/>
            <person name="Salamov A."/>
            <person name="Von Dassow P."/>
            <person name="Badger J.H."/>
            <person name="Coutinho P.M."/>
            <person name="Demir E."/>
            <person name="Dubchak I."/>
            <person name="Gentemann C."/>
            <person name="Eikrem W."/>
            <person name="Gready J.E."/>
            <person name="John U."/>
            <person name="Lanier W."/>
            <person name="Lindquist E.A."/>
            <person name="Lucas S."/>
            <person name="Mayer K.F."/>
            <person name="Moreau H."/>
            <person name="Not F."/>
            <person name="Otillar R."/>
            <person name="Panaud O."/>
            <person name="Pangilinan J."/>
            <person name="Paulsen I."/>
            <person name="Piegu B."/>
            <person name="Poliakov A."/>
            <person name="Robbens S."/>
            <person name="Schmutz J."/>
            <person name="Toulza E."/>
            <person name="Wyss T."/>
            <person name="Zelensky A."/>
            <person name="Zhou K."/>
            <person name="Armbrust E.V."/>
            <person name="Bhattacharya D."/>
            <person name="Goodenough U.W."/>
            <person name="Van de Peer Y."/>
            <person name="Grigoriev I.V."/>
        </authorList>
    </citation>
    <scope>NUCLEOTIDE SEQUENCE [LARGE SCALE GENOMIC DNA]</scope>
    <source>
        <strain evidence="1 2">CCMP1545</strain>
    </source>
</reference>
<organism evidence="2">
    <name type="scientific">Micromonas pusilla (strain CCMP1545)</name>
    <name type="common">Picoplanktonic green alga</name>
    <dbReference type="NCBI Taxonomy" id="564608"/>
    <lineage>
        <taxon>Eukaryota</taxon>
        <taxon>Viridiplantae</taxon>
        <taxon>Chlorophyta</taxon>
        <taxon>Mamiellophyceae</taxon>
        <taxon>Mamiellales</taxon>
        <taxon>Mamiellaceae</taxon>
        <taxon>Micromonas</taxon>
    </lineage>
</organism>
<proteinExistence type="predicted"/>
<gene>
    <name evidence="1" type="ORF">MICPUCDRAFT_50734</name>
</gene>
<dbReference type="RefSeq" id="XP_003055739.1">
    <property type="nucleotide sequence ID" value="XM_003055693.1"/>
</dbReference>
<name>C1MIX7_MICPC</name>
<dbReference type="Proteomes" id="UP000001876">
    <property type="component" value="Unassembled WGS sequence"/>
</dbReference>
<sequence length="184" mass="19953">MPRSIGSPLFRSRLLPLFSFTCGRNAPVTDWKSIKSPHRASRATTSASPAHLVHTMNTLTSHRPASRDTLNSPGPSTHRAHALVLYNRRHGYFVVLSSPRGRLGSRHPFALHRASKLRSVSSHHVLEQRAARIASDAGSTAMMALTTSSFASPRSTPSAIARHGACGGARVCERGLSRFKLENA</sequence>